<dbReference type="InterPro" id="IPR000276">
    <property type="entry name" value="GPCR_Rhodpsn"/>
</dbReference>
<evidence type="ECO:0000313" key="8">
    <source>
        <dbReference type="EMBL" id="KAF4466882.1"/>
    </source>
</evidence>
<evidence type="ECO:0000256" key="6">
    <source>
        <dbReference type="SAM" id="Phobius"/>
    </source>
</evidence>
<evidence type="ECO:0000256" key="1">
    <source>
        <dbReference type="ARBA" id="ARBA00004141"/>
    </source>
</evidence>
<reference evidence="8 9" key="1">
    <citation type="submission" date="2020-01" db="EMBL/GenBank/DDBJ databases">
        <title>Identification and distribution of gene clusters putatively required for synthesis of sphingolipid metabolism inhibitors in phylogenetically diverse species of the filamentous fungus Fusarium.</title>
        <authorList>
            <person name="Kim H.-S."/>
            <person name="Busman M."/>
            <person name="Brown D.W."/>
            <person name="Divon H."/>
            <person name="Uhlig S."/>
            <person name="Proctor R.H."/>
        </authorList>
    </citation>
    <scope>NUCLEOTIDE SEQUENCE [LARGE SCALE GENOMIC DNA]</scope>
    <source>
        <strain evidence="8 9">NRRL 20459</strain>
    </source>
</reference>
<feature type="region of interest" description="Disordered" evidence="5">
    <location>
        <begin position="1"/>
        <end position="20"/>
    </location>
</feature>
<dbReference type="PANTHER" id="PTHR23112">
    <property type="entry name" value="G PROTEIN-COUPLED RECEPTOR 157-RELATED"/>
    <property type="match status" value="1"/>
</dbReference>
<evidence type="ECO:0000256" key="3">
    <source>
        <dbReference type="ARBA" id="ARBA00022989"/>
    </source>
</evidence>
<evidence type="ECO:0000256" key="5">
    <source>
        <dbReference type="SAM" id="MobiDB-lite"/>
    </source>
</evidence>
<feature type="transmembrane region" description="Helical" evidence="6">
    <location>
        <begin position="193"/>
        <end position="215"/>
    </location>
</feature>
<feature type="domain" description="G-protein coupled receptors family 1 profile" evidence="7">
    <location>
        <begin position="119"/>
        <end position="348"/>
    </location>
</feature>
<dbReference type="OrthoDB" id="100006at2759"/>
<feature type="compositionally biased region" description="Polar residues" evidence="5">
    <location>
        <begin position="465"/>
        <end position="475"/>
    </location>
</feature>
<dbReference type="GO" id="GO:0005886">
    <property type="term" value="C:plasma membrane"/>
    <property type="evidence" value="ECO:0007669"/>
    <property type="project" value="TreeGrafter"/>
</dbReference>
<feature type="transmembrane region" description="Helical" evidence="6">
    <location>
        <begin position="29"/>
        <end position="52"/>
    </location>
</feature>
<keyword evidence="3 6" id="KW-1133">Transmembrane helix</keyword>
<gene>
    <name evidence="8" type="ORF">FALBO_6241</name>
</gene>
<feature type="transmembrane region" description="Helical" evidence="6">
    <location>
        <begin position="117"/>
        <end position="142"/>
    </location>
</feature>
<comment type="caution">
    <text evidence="8">The sequence shown here is derived from an EMBL/GenBank/DDBJ whole genome shotgun (WGS) entry which is preliminary data.</text>
</comment>
<dbReference type="CDD" id="cd00637">
    <property type="entry name" value="7tm_classA_rhodopsin-like"/>
    <property type="match status" value="1"/>
</dbReference>
<dbReference type="SUPFAM" id="SSF81321">
    <property type="entry name" value="Family A G protein-coupled receptor-like"/>
    <property type="match status" value="1"/>
</dbReference>
<feature type="transmembrane region" description="Helical" evidence="6">
    <location>
        <begin position="162"/>
        <end position="181"/>
    </location>
</feature>
<name>A0A8H4LCG4_9HYPO</name>
<dbReference type="AlphaFoldDB" id="A0A8H4LCG4"/>
<sequence>MVSIGEEFLSKHSESTSISPLPGSLRNGLIAISVFALLSFLLASSLFLYLTYKLVSWHLGRKSRADKIARNLPESVPVPDFTYPEGPFGPQGQSSRAAHDPRVQRIRAATNNPPNQFLILVFNLIIADMHQGAAFLLSVTWIQRGGIFIDTPTCFVQGLFDSNGDLSSSLFITAIAVHTYLSVVRDYRPPQKLLYGTIIFIWVFVYSLALIPLLATNNGKDVGGYFVRAGPWCWINDAYENLRLLTHYLFIFLSLVTTSALYIAIYLSLRRQAKESADKEDDGSNNTTRVRLNHNPAFLVYPLIYVMCTLPLALGRIATMAGAHVPLGYYCFAGTLIASNGSFDCLLFGTTRHAIVFGSKDDIDIEDTGLETFAFMRTPANKFGNVVWIQGGQNHPKGVGGVGGWWQRLGSKSDKGPGALRTRTLSQESLRSAARNEMAIQMDVVTSVAVEIEEDKDRDPRFPNPSMSQTPSLSSGEKHVMRSF</sequence>
<keyword evidence="9" id="KW-1185">Reference proteome</keyword>
<evidence type="ECO:0000259" key="7">
    <source>
        <dbReference type="PROSITE" id="PS50262"/>
    </source>
</evidence>
<dbReference type="Pfam" id="PF00001">
    <property type="entry name" value="7tm_1"/>
    <property type="match status" value="1"/>
</dbReference>
<protein>
    <recommendedName>
        <fullName evidence="7">G-protein coupled receptors family 1 profile domain-containing protein</fullName>
    </recommendedName>
</protein>
<comment type="subcellular location">
    <subcellularLocation>
        <location evidence="1">Membrane</location>
        <topology evidence="1">Multi-pass membrane protein</topology>
    </subcellularLocation>
</comment>
<evidence type="ECO:0000256" key="4">
    <source>
        <dbReference type="ARBA" id="ARBA00023136"/>
    </source>
</evidence>
<keyword evidence="2 6" id="KW-0812">Transmembrane</keyword>
<keyword evidence="4 6" id="KW-0472">Membrane</keyword>
<dbReference type="EMBL" id="JAADYS010000810">
    <property type="protein sequence ID" value="KAF4466882.1"/>
    <property type="molecule type" value="Genomic_DNA"/>
</dbReference>
<feature type="transmembrane region" description="Helical" evidence="6">
    <location>
        <begin position="298"/>
        <end position="321"/>
    </location>
</feature>
<feature type="transmembrane region" description="Helical" evidence="6">
    <location>
        <begin position="248"/>
        <end position="269"/>
    </location>
</feature>
<dbReference type="GO" id="GO:0004930">
    <property type="term" value="F:G protein-coupled receptor activity"/>
    <property type="evidence" value="ECO:0007669"/>
    <property type="project" value="InterPro"/>
</dbReference>
<organism evidence="8 9">
    <name type="scientific">Fusarium albosuccineum</name>
    <dbReference type="NCBI Taxonomy" id="1237068"/>
    <lineage>
        <taxon>Eukaryota</taxon>
        <taxon>Fungi</taxon>
        <taxon>Dikarya</taxon>
        <taxon>Ascomycota</taxon>
        <taxon>Pezizomycotina</taxon>
        <taxon>Sordariomycetes</taxon>
        <taxon>Hypocreomycetidae</taxon>
        <taxon>Hypocreales</taxon>
        <taxon>Nectriaceae</taxon>
        <taxon>Fusarium</taxon>
        <taxon>Fusarium decemcellulare species complex</taxon>
    </lineage>
</organism>
<evidence type="ECO:0000313" key="9">
    <source>
        <dbReference type="Proteomes" id="UP000554235"/>
    </source>
</evidence>
<proteinExistence type="predicted"/>
<dbReference type="PROSITE" id="PS50262">
    <property type="entry name" value="G_PROTEIN_RECEP_F1_2"/>
    <property type="match status" value="1"/>
</dbReference>
<dbReference type="InterPro" id="IPR017452">
    <property type="entry name" value="GPCR_Rhodpsn_7TM"/>
</dbReference>
<dbReference type="Proteomes" id="UP000554235">
    <property type="component" value="Unassembled WGS sequence"/>
</dbReference>
<dbReference type="GO" id="GO:0007189">
    <property type="term" value="P:adenylate cyclase-activating G protein-coupled receptor signaling pathway"/>
    <property type="evidence" value="ECO:0007669"/>
    <property type="project" value="TreeGrafter"/>
</dbReference>
<accession>A0A8H4LCG4</accession>
<evidence type="ECO:0000256" key="2">
    <source>
        <dbReference type="ARBA" id="ARBA00022692"/>
    </source>
</evidence>
<feature type="region of interest" description="Disordered" evidence="5">
    <location>
        <begin position="454"/>
        <end position="484"/>
    </location>
</feature>
<dbReference type="Gene3D" id="1.20.1070.10">
    <property type="entry name" value="Rhodopsin 7-helix transmembrane proteins"/>
    <property type="match status" value="1"/>
</dbReference>
<dbReference type="PANTHER" id="PTHR23112:SF37">
    <property type="entry name" value="G PROTEIN-COUPLED RECEPTOR GPR1"/>
    <property type="match status" value="1"/>
</dbReference>